<reference evidence="1" key="1">
    <citation type="submission" date="2019-05" db="EMBL/GenBank/DDBJ databases">
        <title>Methanoculleus sp. FWC-SCC1, a methanogenic archaeon isolated from deep marine cold seep.</title>
        <authorList>
            <person name="Chen Y.-W."/>
            <person name="Chen S.-C."/>
            <person name="Teng N.-H."/>
            <person name="Lai M.-C."/>
        </authorList>
    </citation>
    <scope>NUCLEOTIDE SEQUENCE</scope>
    <source>
        <strain evidence="1">FWC-SCC1</strain>
    </source>
</reference>
<dbReference type="EMBL" id="VCYH01000026">
    <property type="protein sequence ID" value="MDN7026248.1"/>
    <property type="molecule type" value="Genomic_DNA"/>
</dbReference>
<accession>A0ABT8ME78</accession>
<dbReference type="InterPro" id="IPR007438">
    <property type="entry name" value="DUF488"/>
</dbReference>
<proteinExistence type="predicted"/>
<evidence type="ECO:0000313" key="1">
    <source>
        <dbReference type="EMBL" id="MDN7026248.1"/>
    </source>
</evidence>
<dbReference type="PANTHER" id="PTHR39337:SF1">
    <property type="entry name" value="BLR5642 PROTEIN"/>
    <property type="match status" value="1"/>
</dbReference>
<dbReference type="PANTHER" id="PTHR39337">
    <property type="entry name" value="BLR5642 PROTEIN"/>
    <property type="match status" value="1"/>
</dbReference>
<name>A0ABT8ME78_9EURY</name>
<gene>
    <name evidence="1" type="ORF">FGU65_15440</name>
</gene>
<sequence>MINKNERAVLFLIAHYGKISKMKLVKLMFLISQERSLYNFVPYKYGPFSFQLYRDLSHLERSANISIKDEFIHITDAVFPKPDFFLQEIISTYAHKFQDYPDMAVVDYVYKNFPEYTIFSRLRPKRDQISEQRGITTIGYEGKDVDQFFQTLIDNHVTLLVDVRKNAFSRKYGYSKGALSKNVQNIGIGYIHIPELGIESNRRKDLNPNDYQELFKQYSSELDYKDDLIEKIKVLGREEKIALMCFEKDADRCHRGVIADRLRKEGWEIADL</sequence>
<comment type="caution">
    <text evidence="1">The sequence shown here is derived from an EMBL/GenBank/DDBJ whole genome shotgun (WGS) entry which is preliminary data.</text>
</comment>
<dbReference type="Proteomes" id="UP001168338">
    <property type="component" value="Unassembled WGS sequence"/>
</dbReference>
<dbReference type="Pfam" id="PF04343">
    <property type="entry name" value="DUF488"/>
    <property type="match status" value="1"/>
</dbReference>
<organism evidence="1 2">
    <name type="scientific">Methanoculleus frigidifontis</name>
    <dbReference type="NCBI Taxonomy" id="2584085"/>
    <lineage>
        <taxon>Archaea</taxon>
        <taxon>Methanobacteriati</taxon>
        <taxon>Methanobacteriota</taxon>
        <taxon>Stenosarchaea group</taxon>
        <taxon>Methanomicrobia</taxon>
        <taxon>Methanomicrobiales</taxon>
        <taxon>Methanomicrobiaceae</taxon>
        <taxon>Methanoculleus</taxon>
    </lineage>
</organism>
<evidence type="ECO:0000313" key="2">
    <source>
        <dbReference type="Proteomes" id="UP001168338"/>
    </source>
</evidence>
<protein>
    <submittedName>
        <fullName evidence="1">DUF488 domain-containing protein</fullName>
    </submittedName>
</protein>
<keyword evidence="2" id="KW-1185">Reference proteome</keyword>